<sequence length="542" mass="59119">MKCQNNPVPAVLLALLALVRPCDPKAAWRSAVRSGEVTGGEAPLLASVIAALDRLVTYYEQNHHLLHLDGIFGAKAIEGQLNLVVAKHNKGLLSDAVDYLMKNELAQMATRAGRVVRMALPHLQKNQPVSMHRLRRLFQLSWDIGHSHRRVDLTLLWDSSTRAHAARHSLTESETDRCLAEVLEPTNGVLCGMTQWCQEAMTQPGQARYALTHQILYSIVAEMSGCGSRLEQWLVRHKRTGSLEQLQAEMCANLYVQACSLPPSLQTDPNPAAVWDLFLEMGGYRCVWSFVCGMLGYSQFLQESWLRGILAWQDPSGCFKATPTSAPVPTPAYTTAFPFVNTNTSGPHRRLLSETVLPDGCLAHLTGVAASSLAVHLHSLLYTGQSEVPSVSAPRTLPLEPALHLQPPQESFPLGSGIIINKPLFRGDIHSGLNRVASQEKSLEDKADLLLQRLEEEQKDGKEKEKQERNRKRKQDKAHARSPALQTLGTPGNGSPAHPACLGVSASASAILPPHGCPLPRPHVVPCCQCSVGGGWAGSLCS</sequence>
<proteinExistence type="predicted"/>
<evidence type="ECO:0000313" key="3">
    <source>
        <dbReference type="EMBL" id="KAK8384393.1"/>
    </source>
</evidence>
<dbReference type="InterPro" id="IPR031751">
    <property type="entry name" value="DUF4735"/>
</dbReference>
<organism evidence="3 4">
    <name type="scientific">Scylla paramamosain</name>
    <name type="common">Mud crab</name>
    <dbReference type="NCBI Taxonomy" id="85552"/>
    <lineage>
        <taxon>Eukaryota</taxon>
        <taxon>Metazoa</taxon>
        <taxon>Ecdysozoa</taxon>
        <taxon>Arthropoda</taxon>
        <taxon>Crustacea</taxon>
        <taxon>Multicrustacea</taxon>
        <taxon>Malacostraca</taxon>
        <taxon>Eumalacostraca</taxon>
        <taxon>Eucarida</taxon>
        <taxon>Decapoda</taxon>
        <taxon>Pleocyemata</taxon>
        <taxon>Brachyura</taxon>
        <taxon>Eubrachyura</taxon>
        <taxon>Portunoidea</taxon>
        <taxon>Portunidae</taxon>
        <taxon>Portuninae</taxon>
        <taxon>Scylla</taxon>
    </lineage>
</organism>
<feature type="chain" id="PRO_5043878143" evidence="2">
    <location>
        <begin position="25"/>
        <end position="542"/>
    </location>
</feature>
<dbReference type="Proteomes" id="UP001487740">
    <property type="component" value="Unassembled WGS sequence"/>
</dbReference>
<name>A0AAW0TB28_SCYPA</name>
<dbReference type="AlphaFoldDB" id="A0AAW0TB28"/>
<dbReference type="GO" id="GO:0016020">
    <property type="term" value="C:membrane"/>
    <property type="evidence" value="ECO:0007669"/>
    <property type="project" value="TreeGrafter"/>
</dbReference>
<gene>
    <name evidence="3" type="ORF">O3P69_009299</name>
</gene>
<comment type="caution">
    <text evidence="3">The sequence shown here is derived from an EMBL/GenBank/DDBJ whole genome shotgun (WGS) entry which is preliminary data.</text>
</comment>
<feature type="signal peptide" evidence="2">
    <location>
        <begin position="1"/>
        <end position="24"/>
    </location>
</feature>
<evidence type="ECO:0000256" key="2">
    <source>
        <dbReference type="SAM" id="SignalP"/>
    </source>
</evidence>
<dbReference type="EMBL" id="JARAKH010000035">
    <property type="protein sequence ID" value="KAK8384393.1"/>
    <property type="molecule type" value="Genomic_DNA"/>
</dbReference>
<keyword evidence="4" id="KW-1185">Reference proteome</keyword>
<accession>A0AAW0TB28</accession>
<evidence type="ECO:0000256" key="1">
    <source>
        <dbReference type="SAM" id="MobiDB-lite"/>
    </source>
</evidence>
<feature type="region of interest" description="Disordered" evidence="1">
    <location>
        <begin position="455"/>
        <end position="496"/>
    </location>
</feature>
<dbReference type="GO" id="GO:0005829">
    <property type="term" value="C:cytosol"/>
    <property type="evidence" value="ECO:0007669"/>
    <property type="project" value="TreeGrafter"/>
</dbReference>
<evidence type="ECO:0000313" key="4">
    <source>
        <dbReference type="Proteomes" id="UP001487740"/>
    </source>
</evidence>
<keyword evidence="2" id="KW-0732">Signal</keyword>
<dbReference type="PANTHER" id="PTHR33539">
    <property type="entry name" value="UPF0764 PROTEIN C16ORF89"/>
    <property type="match status" value="1"/>
</dbReference>
<feature type="compositionally biased region" description="Basic and acidic residues" evidence="1">
    <location>
        <begin position="455"/>
        <end position="468"/>
    </location>
</feature>
<reference evidence="3 4" key="1">
    <citation type="submission" date="2023-03" db="EMBL/GenBank/DDBJ databases">
        <title>High-quality genome of Scylla paramamosain provides insights in environmental adaptation.</title>
        <authorList>
            <person name="Zhang L."/>
        </authorList>
    </citation>
    <scope>NUCLEOTIDE SEQUENCE [LARGE SCALE GENOMIC DNA]</scope>
    <source>
        <strain evidence="3">LZ_2023a</strain>
        <tissue evidence="3">Muscle</tissue>
    </source>
</reference>
<dbReference type="PANTHER" id="PTHR33539:SF1">
    <property type="entry name" value="UPF0764 PROTEIN C16ORF89"/>
    <property type="match status" value="1"/>
</dbReference>
<dbReference type="Pfam" id="PF15882">
    <property type="entry name" value="DUF4735"/>
    <property type="match status" value="1"/>
</dbReference>
<protein>
    <submittedName>
        <fullName evidence="3">Uncharacterized protein</fullName>
    </submittedName>
</protein>